<feature type="signal peptide" evidence="1">
    <location>
        <begin position="1"/>
        <end position="17"/>
    </location>
</feature>
<evidence type="ECO:0000313" key="3">
    <source>
        <dbReference type="Proteomes" id="UP000183209"/>
    </source>
</evidence>
<feature type="chain" id="PRO_5010173211" description="Outer membrane lipoprotein SlyB" evidence="1">
    <location>
        <begin position="18"/>
        <end position="177"/>
    </location>
</feature>
<evidence type="ECO:0000313" key="2">
    <source>
        <dbReference type="EMBL" id="SFS76551.1"/>
    </source>
</evidence>
<keyword evidence="1" id="KW-0732">Signal</keyword>
<dbReference type="RefSeq" id="WP_074978125.1">
    <property type="nucleotide sequence ID" value="NZ_FPAG01000004.1"/>
</dbReference>
<dbReference type="AlphaFoldDB" id="A0A1I6SHV8"/>
<reference evidence="2 3" key="1">
    <citation type="submission" date="2016-10" db="EMBL/GenBank/DDBJ databases">
        <authorList>
            <person name="de Groot N.N."/>
        </authorList>
    </citation>
    <scope>NUCLEOTIDE SEQUENCE [LARGE SCALE GENOMIC DNA]</scope>
    <source>
        <strain evidence="2 3">CGMCC 1.6114</strain>
    </source>
</reference>
<protein>
    <recommendedName>
        <fullName evidence="4">Outer membrane lipoprotein SlyB</fullName>
    </recommendedName>
</protein>
<evidence type="ECO:0008006" key="4">
    <source>
        <dbReference type="Google" id="ProtNLM"/>
    </source>
</evidence>
<accession>A0A1I6SHV8</accession>
<sequence>MKFFLLFVFVLTASASAQNLHQTTGSFIRVFNLDGQKIANGKIVSMTTDTLSLFSAKKVRDIPLEKIGLFKTKRDMGHTIGLGAAVGCILGGVAAYAGDDGLFMTRGEFVVAGGISGAAEGTATGSVIAITKKRKVYVINGVKNCWELFRISMSSIMPKVSEDYNDALQPKTNTIHQ</sequence>
<name>A0A1I6SHV8_9FLAO</name>
<evidence type="ECO:0000256" key="1">
    <source>
        <dbReference type="SAM" id="SignalP"/>
    </source>
</evidence>
<dbReference type="EMBL" id="FPAG01000004">
    <property type="protein sequence ID" value="SFS76551.1"/>
    <property type="molecule type" value="Genomic_DNA"/>
</dbReference>
<organism evidence="2 3">
    <name type="scientific">Zhouia amylolytica</name>
    <dbReference type="NCBI Taxonomy" id="376730"/>
    <lineage>
        <taxon>Bacteria</taxon>
        <taxon>Pseudomonadati</taxon>
        <taxon>Bacteroidota</taxon>
        <taxon>Flavobacteriia</taxon>
        <taxon>Flavobacteriales</taxon>
        <taxon>Flavobacteriaceae</taxon>
        <taxon>Zhouia</taxon>
    </lineage>
</organism>
<dbReference type="OrthoDB" id="1179353at2"/>
<gene>
    <name evidence="2" type="ORF">SAMN04487906_1624</name>
</gene>
<proteinExistence type="predicted"/>
<dbReference type="Proteomes" id="UP000183209">
    <property type="component" value="Unassembled WGS sequence"/>
</dbReference>